<evidence type="ECO:0000313" key="2">
    <source>
        <dbReference type="Proteomes" id="UP000610373"/>
    </source>
</evidence>
<dbReference type="Gene3D" id="3.40.50.1010">
    <property type="entry name" value="5'-nuclease"/>
    <property type="match status" value="1"/>
</dbReference>
<dbReference type="SUPFAM" id="SSF88723">
    <property type="entry name" value="PIN domain-like"/>
    <property type="match status" value="1"/>
</dbReference>
<evidence type="ECO:0008006" key="3">
    <source>
        <dbReference type="Google" id="ProtNLM"/>
    </source>
</evidence>
<comment type="caution">
    <text evidence="1">The sequence shown here is derived from an EMBL/GenBank/DDBJ whole genome shotgun (WGS) entry which is preliminary data.</text>
</comment>
<dbReference type="Proteomes" id="UP000610373">
    <property type="component" value="Unassembled WGS sequence"/>
</dbReference>
<name>A0A811T1B9_9EURY</name>
<dbReference type="InterPro" id="IPR029060">
    <property type="entry name" value="PIN-like_dom_sf"/>
</dbReference>
<accession>A0A811T1B9</accession>
<organism evidence="1 2">
    <name type="scientific">Candidatus Argoarchaeum ethanivorans</name>
    <dbReference type="NCBI Taxonomy" id="2608793"/>
    <lineage>
        <taxon>Archaea</taxon>
        <taxon>Methanobacteriati</taxon>
        <taxon>Methanobacteriota</taxon>
        <taxon>Stenosarchaea group</taxon>
        <taxon>Methanomicrobia</taxon>
        <taxon>Methanosarcinales</taxon>
        <taxon>Methanosarcinales incertae sedis</taxon>
        <taxon>GOM Arc I cluster</taxon>
        <taxon>Candidatus Argoarchaeum</taxon>
    </lineage>
</organism>
<sequence length="140" mass="16517">MKIGLDSTVFKNRKFIDWLIYNKISFETHISEVVYMETLLWYKRLNIGKDGLDSDLNELNAKIIFVDMDLSDLITENAMKFGKQFPFKHHARDYVIGSVAELEGSYLITDNIKHFRWLSDKMLVMAPEEFVYMCVKKNHI</sequence>
<dbReference type="AlphaFoldDB" id="A0A811T1B9"/>
<protein>
    <recommendedName>
        <fullName evidence="3">PIN domain-containing protein</fullName>
    </recommendedName>
</protein>
<dbReference type="EMBL" id="CAJHIO010000001">
    <property type="protein sequence ID" value="CAD6490854.1"/>
    <property type="molecule type" value="Genomic_DNA"/>
</dbReference>
<reference evidence="1" key="1">
    <citation type="submission" date="2020-10" db="EMBL/GenBank/DDBJ databases">
        <authorList>
            <person name="Hahn C.J."/>
            <person name="Laso-Perez R."/>
            <person name="Vulcano F."/>
            <person name="Vaziourakis K.-M."/>
            <person name="Stokke R."/>
            <person name="Steen I.H."/>
            <person name="Teske A."/>
            <person name="Boetius A."/>
            <person name="Liebeke M."/>
            <person name="Amann R."/>
            <person name="Knittel K."/>
        </authorList>
    </citation>
    <scope>NUCLEOTIDE SEQUENCE</scope>
    <source>
        <strain evidence="1">Gfbio:e3339647-f889-4370-9287-4fb5cb688e4c:AG392O15_GoMArc1</strain>
    </source>
</reference>
<gene>
    <name evidence="1" type="ORF">CHKLHMKO_00025</name>
</gene>
<evidence type="ECO:0000313" key="1">
    <source>
        <dbReference type="EMBL" id="CAD6490854.1"/>
    </source>
</evidence>
<proteinExistence type="predicted"/>